<evidence type="ECO:0000256" key="1">
    <source>
        <dbReference type="SAM" id="MobiDB-lite"/>
    </source>
</evidence>
<protein>
    <submittedName>
        <fullName evidence="2">Uncharacterized protein</fullName>
    </submittedName>
</protein>
<proteinExistence type="predicted"/>
<reference evidence="2 3" key="1">
    <citation type="journal article" date="2019" name="BMC Genomics">
        <title>New insights from Opisthorchis felineus genome: update on genomics of the epidemiologically important liver flukes.</title>
        <authorList>
            <person name="Ershov N.I."/>
            <person name="Mordvinov V.A."/>
            <person name="Prokhortchouk E.B."/>
            <person name="Pakharukova M.Y."/>
            <person name="Gunbin K.V."/>
            <person name="Ustyantsev K."/>
            <person name="Genaev M.A."/>
            <person name="Blinov A.G."/>
            <person name="Mazur A."/>
            <person name="Boulygina E."/>
            <person name="Tsygankova S."/>
            <person name="Khrameeva E."/>
            <person name="Chekanov N."/>
            <person name="Fan G."/>
            <person name="Xiao A."/>
            <person name="Zhang H."/>
            <person name="Xu X."/>
            <person name="Yang H."/>
            <person name="Solovyev V."/>
            <person name="Lee S.M."/>
            <person name="Liu X."/>
            <person name="Afonnikov D.A."/>
            <person name="Skryabin K.G."/>
        </authorList>
    </citation>
    <scope>NUCLEOTIDE SEQUENCE [LARGE SCALE GENOMIC DNA]</scope>
    <source>
        <strain evidence="2">AK-0245</strain>
        <tissue evidence="2">Whole organism</tissue>
    </source>
</reference>
<accession>A0A4S2M6W7</accession>
<evidence type="ECO:0000313" key="3">
    <source>
        <dbReference type="Proteomes" id="UP000308267"/>
    </source>
</evidence>
<dbReference type="EMBL" id="SJOL01005488">
    <property type="protein sequence ID" value="TGZ70289.1"/>
    <property type="molecule type" value="Genomic_DNA"/>
</dbReference>
<comment type="caution">
    <text evidence="2">The sequence shown here is derived from an EMBL/GenBank/DDBJ whole genome shotgun (WGS) entry which is preliminary data.</text>
</comment>
<gene>
    <name evidence="2" type="ORF">CRM22_003287</name>
</gene>
<keyword evidence="3" id="KW-1185">Reference proteome</keyword>
<dbReference type="Proteomes" id="UP000308267">
    <property type="component" value="Unassembled WGS sequence"/>
</dbReference>
<feature type="region of interest" description="Disordered" evidence="1">
    <location>
        <begin position="119"/>
        <end position="164"/>
    </location>
</feature>
<evidence type="ECO:0000313" key="2">
    <source>
        <dbReference type="EMBL" id="TGZ70289.1"/>
    </source>
</evidence>
<organism evidence="2 3">
    <name type="scientific">Opisthorchis felineus</name>
    <dbReference type="NCBI Taxonomy" id="147828"/>
    <lineage>
        <taxon>Eukaryota</taxon>
        <taxon>Metazoa</taxon>
        <taxon>Spiralia</taxon>
        <taxon>Lophotrochozoa</taxon>
        <taxon>Platyhelminthes</taxon>
        <taxon>Trematoda</taxon>
        <taxon>Digenea</taxon>
        <taxon>Opisthorchiida</taxon>
        <taxon>Opisthorchiata</taxon>
        <taxon>Opisthorchiidae</taxon>
        <taxon>Opisthorchis</taxon>
    </lineage>
</organism>
<name>A0A4S2M6W7_OPIFE</name>
<sequence length="164" mass="17806">MPHQDSFNVESIDNTKLLRDFAHQSHCECEDGRVMNNVNFVLHPAAKPHCPQFFFRTASRLGADHFGVRPDATAKRCNTVNMHQDAPPVSPSQECDADRSPELNRAMWCLSNDYGQTGTFGQSDPSSPAGLLGAFGGSHTQPESEGEQPAVKVALDGIISPAKT</sequence>
<dbReference type="AlphaFoldDB" id="A0A4S2M6W7"/>